<feature type="non-terminal residue" evidence="6">
    <location>
        <position position="187"/>
    </location>
</feature>
<feature type="compositionally biased region" description="Basic residues" evidence="4">
    <location>
        <begin position="83"/>
        <end position="97"/>
    </location>
</feature>
<dbReference type="SMART" id="SM00398">
    <property type="entry name" value="HMG"/>
    <property type="match status" value="1"/>
</dbReference>
<evidence type="ECO:0000256" key="4">
    <source>
        <dbReference type="SAM" id="MobiDB-lite"/>
    </source>
</evidence>
<keyword evidence="7" id="KW-1185">Reference proteome</keyword>
<feature type="domain" description="HMG box" evidence="5">
    <location>
        <begin position="104"/>
        <end position="174"/>
    </location>
</feature>
<evidence type="ECO:0000313" key="6">
    <source>
        <dbReference type="EMBL" id="KDQ11153.1"/>
    </source>
</evidence>
<feature type="compositionally biased region" description="Low complexity" evidence="4">
    <location>
        <begin position="21"/>
        <end position="30"/>
    </location>
</feature>
<dbReference type="AlphaFoldDB" id="A0A067M5U8"/>
<dbReference type="PROSITE" id="PS50118">
    <property type="entry name" value="HMG_BOX_2"/>
    <property type="match status" value="1"/>
</dbReference>
<dbReference type="PANTHER" id="PTHR45789">
    <property type="entry name" value="FI18025P1"/>
    <property type="match status" value="1"/>
</dbReference>
<feature type="region of interest" description="Disordered" evidence="4">
    <location>
        <begin position="1"/>
        <end position="48"/>
    </location>
</feature>
<dbReference type="InterPro" id="IPR009071">
    <property type="entry name" value="HMG_box_dom"/>
</dbReference>
<evidence type="ECO:0000259" key="5">
    <source>
        <dbReference type="PROSITE" id="PS50118"/>
    </source>
</evidence>
<evidence type="ECO:0000313" key="7">
    <source>
        <dbReference type="Proteomes" id="UP000027195"/>
    </source>
</evidence>
<evidence type="ECO:0000256" key="2">
    <source>
        <dbReference type="ARBA" id="ARBA00023242"/>
    </source>
</evidence>
<dbReference type="HOGENOM" id="CLU_1450918_0_0_1"/>
<reference evidence="7" key="1">
    <citation type="journal article" date="2014" name="Proc. Natl. Acad. Sci. U.S.A.">
        <title>Extensive sampling of basidiomycete genomes demonstrates inadequacy of the white-rot/brown-rot paradigm for wood decay fungi.</title>
        <authorList>
            <person name="Riley R."/>
            <person name="Salamov A.A."/>
            <person name="Brown D.W."/>
            <person name="Nagy L.G."/>
            <person name="Floudas D."/>
            <person name="Held B.W."/>
            <person name="Levasseur A."/>
            <person name="Lombard V."/>
            <person name="Morin E."/>
            <person name="Otillar R."/>
            <person name="Lindquist E.A."/>
            <person name="Sun H."/>
            <person name="LaButti K.M."/>
            <person name="Schmutz J."/>
            <person name="Jabbour D."/>
            <person name="Luo H."/>
            <person name="Baker S.E."/>
            <person name="Pisabarro A.G."/>
            <person name="Walton J.D."/>
            <person name="Blanchette R.A."/>
            <person name="Henrissat B."/>
            <person name="Martin F."/>
            <person name="Cullen D."/>
            <person name="Hibbett D.S."/>
            <person name="Grigoriev I.V."/>
        </authorList>
    </citation>
    <scope>NUCLEOTIDE SEQUENCE [LARGE SCALE GENOMIC DNA]</scope>
    <source>
        <strain evidence="7">FD-172 SS1</strain>
    </source>
</reference>
<feature type="region of interest" description="Disordered" evidence="4">
    <location>
        <begin position="66"/>
        <end position="105"/>
    </location>
</feature>
<feature type="DNA-binding region" description="HMG box" evidence="3">
    <location>
        <begin position="104"/>
        <end position="174"/>
    </location>
</feature>
<dbReference type="GO" id="GO:0000981">
    <property type="term" value="F:DNA-binding transcription factor activity, RNA polymerase II-specific"/>
    <property type="evidence" value="ECO:0007669"/>
    <property type="project" value="TreeGrafter"/>
</dbReference>
<dbReference type="GO" id="GO:0005634">
    <property type="term" value="C:nucleus"/>
    <property type="evidence" value="ECO:0007669"/>
    <property type="project" value="UniProtKB-UniRule"/>
</dbReference>
<sequence length="187" mass="21485">MPATRRSPRDHQLVPQDRKSYACSPSSAPCSPSPPATAPHSPEPIPTEFDVLQAYSFERQANYPDASLYTSSVAPRPTDTRRNSRPRANRRTTSHAAKKPEGHIPRPPNCFLLYRSWVRQNKMQKIVEGRKNEQNVSVIVGQLWDDLPEHHKDVFRRQAAIMKAEHQARYPNYKYCPKSKKGETKRK</sequence>
<accession>A0A067M5U8</accession>
<dbReference type="STRING" id="930990.A0A067M5U8"/>
<keyword evidence="2 3" id="KW-0539">Nucleus</keyword>
<gene>
    <name evidence="6" type="ORF">BOTBODRAFT_114819</name>
</gene>
<dbReference type="EMBL" id="KL198061">
    <property type="protein sequence ID" value="KDQ11153.1"/>
    <property type="molecule type" value="Genomic_DNA"/>
</dbReference>
<dbReference type="InterPro" id="IPR051356">
    <property type="entry name" value="SOX/SOX-like_TF"/>
</dbReference>
<dbReference type="InterPro" id="IPR036910">
    <property type="entry name" value="HMG_box_dom_sf"/>
</dbReference>
<evidence type="ECO:0000256" key="1">
    <source>
        <dbReference type="ARBA" id="ARBA00023125"/>
    </source>
</evidence>
<feature type="compositionally biased region" description="Basic and acidic residues" evidence="4">
    <location>
        <begin position="7"/>
        <end position="20"/>
    </location>
</feature>
<dbReference type="SUPFAM" id="SSF47095">
    <property type="entry name" value="HMG-box"/>
    <property type="match status" value="1"/>
</dbReference>
<evidence type="ECO:0000256" key="3">
    <source>
        <dbReference type="PROSITE-ProRule" id="PRU00267"/>
    </source>
</evidence>
<protein>
    <recommendedName>
        <fullName evidence="5">HMG box domain-containing protein</fullName>
    </recommendedName>
</protein>
<dbReference type="CDD" id="cd01389">
    <property type="entry name" value="HMG-box_ROX1-like"/>
    <property type="match status" value="1"/>
</dbReference>
<feature type="compositionally biased region" description="Pro residues" evidence="4">
    <location>
        <begin position="31"/>
        <end position="45"/>
    </location>
</feature>
<name>A0A067M5U8_BOTB1</name>
<dbReference type="Pfam" id="PF00505">
    <property type="entry name" value="HMG_box"/>
    <property type="match status" value="1"/>
</dbReference>
<dbReference type="OrthoDB" id="6247875at2759"/>
<dbReference type="InParanoid" id="A0A067M5U8"/>
<proteinExistence type="predicted"/>
<dbReference type="GO" id="GO:0000978">
    <property type="term" value="F:RNA polymerase II cis-regulatory region sequence-specific DNA binding"/>
    <property type="evidence" value="ECO:0007669"/>
    <property type="project" value="TreeGrafter"/>
</dbReference>
<dbReference type="PANTHER" id="PTHR45789:SF2">
    <property type="entry name" value="FI18025P1"/>
    <property type="match status" value="1"/>
</dbReference>
<keyword evidence="1 3" id="KW-0238">DNA-binding</keyword>
<dbReference type="Gene3D" id="1.10.30.10">
    <property type="entry name" value="High mobility group box domain"/>
    <property type="match status" value="1"/>
</dbReference>
<dbReference type="Proteomes" id="UP000027195">
    <property type="component" value="Unassembled WGS sequence"/>
</dbReference>
<organism evidence="6 7">
    <name type="scientific">Botryobasidium botryosum (strain FD-172 SS1)</name>
    <dbReference type="NCBI Taxonomy" id="930990"/>
    <lineage>
        <taxon>Eukaryota</taxon>
        <taxon>Fungi</taxon>
        <taxon>Dikarya</taxon>
        <taxon>Basidiomycota</taxon>
        <taxon>Agaricomycotina</taxon>
        <taxon>Agaricomycetes</taxon>
        <taxon>Cantharellales</taxon>
        <taxon>Botryobasidiaceae</taxon>
        <taxon>Botryobasidium</taxon>
    </lineage>
</organism>